<keyword evidence="2" id="KW-1185">Reference proteome</keyword>
<organism evidence="1 2">
    <name type="scientific">Rhizopus microsporus ATCC 52813</name>
    <dbReference type="NCBI Taxonomy" id="1340429"/>
    <lineage>
        <taxon>Eukaryota</taxon>
        <taxon>Fungi</taxon>
        <taxon>Fungi incertae sedis</taxon>
        <taxon>Mucoromycota</taxon>
        <taxon>Mucoromycotina</taxon>
        <taxon>Mucoromycetes</taxon>
        <taxon>Mucorales</taxon>
        <taxon>Mucorineae</taxon>
        <taxon>Rhizopodaceae</taxon>
        <taxon>Rhizopus</taxon>
    </lineage>
</organism>
<evidence type="ECO:0000313" key="2">
    <source>
        <dbReference type="Proteomes" id="UP000242254"/>
    </source>
</evidence>
<dbReference type="RefSeq" id="XP_023461072.1">
    <property type="nucleotide sequence ID" value="XM_023609833.1"/>
</dbReference>
<name>A0A2G4SF07_RHIZD</name>
<gene>
    <name evidence="1" type="ORF">RHIMIDRAFT_242732</name>
</gene>
<protein>
    <recommendedName>
        <fullName evidence="3">FAR1 domain-containing protein</fullName>
    </recommendedName>
</protein>
<evidence type="ECO:0000313" key="1">
    <source>
        <dbReference type="EMBL" id="PHZ07364.1"/>
    </source>
</evidence>
<dbReference type="GeneID" id="35440823"/>
<sequence>MNSNAVDNNIVNLVQDSFKDMNVEFSERFGVDCEYASIAEARSGAADFGKKWNVVLVTVRSNAKKSYLALACKHFGKYKPGKKVATEDEQPNDAAPCDFEEDGLNKKMVTRDTQRNECQCFIKLAASPSGGLRVSGSCGKHNHPISSCRTIYAIHRKQSQEVMDLIMRTLSLPTPNPVDTVMQILLLNGIDCYVMVYKTHDKDKRSTL</sequence>
<reference evidence="1 2" key="1">
    <citation type="journal article" date="2016" name="Proc. Natl. Acad. Sci. U.S.A.">
        <title>Lipid metabolic changes in an early divergent fungus govern the establishment of a mutualistic symbiosis with endobacteria.</title>
        <authorList>
            <person name="Lastovetsky O.A."/>
            <person name="Gaspar M.L."/>
            <person name="Mondo S.J."/>
            <person name="LaButti K.M."/>
            <person name="Sandor L."/>
            <person name="Grigoriev I.V."/>
            <person name="Henry S.A."/>
            <person name="Pawlowska T.E."/>
        </authorList>
    </citation>
    <scope>NUCLEOTIDE SEQUENCE [LARGE SCALE GENOMIC DNA]</scope>
    <source>
        <strain evidence="1 2">ATCC 52813</strain>
    </source>
</reference>
<accession>A0A2G4SF07</accession>
<dbReference type="EMBL" id="KZ303878">
    <property type="protein sequence ID" value="PHZ07364.1"/>
    <property type="molecule type" value="Genomic_DNA"/>
</dbReference>
<proteinExistence type="predicted"/>
<evidence type="ECO:0008006" key="3">
    <source>
        <dbReference type="Google" id="ProtNLM"/>
    </source>
</evidence>
<dbReference type="AlphaFoldDB" id="A0A2G4SF07"/>
<dbReference type="Proteomes" id="UP000242254">
    <property type="component" value="Unassembled WGS sequence"/>
</dbReference>